<proteinExistence type="predicted"/>
<evidence type="ECO:0000313" key="2">
    <source>
        <dbReference type="EMBL" id="GAH69866.1"/>
    </source>
</evidence>
<reference evidence="2" key="1">
    <citation type="journal article" date="2014" name="Front. Microbiol.">
        <title>High frequency of phylogenetically diverse reductive dehalogenase-homologous genes in deep subseafloor sedimentary metagenomes.</title>
        <authorList>
            <person name="Kawai M."/>
            <person name="Futagami T."/>
            <person name="Toyoda A."/>
            <person name="Takaki Y."/>
            <person name="Nishi S."/>
            <person name="Hori S."/>
            <person name="Arai W."/>
            <person name="Tsubouchi T."/>
            <person name="Morono Y."/>
            <person name="Uchiyama I."/>
            <person name="Ito T."/>
            <person name="Fujiyama A."/>
            <person name="Inagaki F."/>
            <person name="Takami H."/>
        </authorList>
    </citation>
    <scope>NUCLEOTIDE SEQUENCE</scope>
    <source>
        <strain evidence="2">Expedition CK06-06</strain>
    </source>
</reference>
<accession>X1HI80</accession>
<comment type="caution">
    <text evidence="2">The sequence shown here is derived from an EMBL/GenBank/DDBJ whole genome shotgun (WGS) entry which is preliminary data.</text>
</comment>
<organism evidence="2">
    <name type="scientific">marine sediment metagenome</name>
    <dbReference type="NCBI Taxonomy" id="412755"/>
    <lineage>
        <taxon>unclassified sequences</taxon>
        <taxon>metagenomes</taxon>
        <taxon>ecological metagenomes</taxon>
    </lineage>
</organism>
<name>X1HI80_9ZZZZ</name>
<keyword evidence="1" id="KW-1133">Transmembrane helix</keyword>
<gene>
    <name evidence="2" type="ORF">S03H2_51007</name>
</gene>
<keyword evidence="1" id="KW-0472">Membrane</keyword>
<sequence length="158" mass="17695">MAVIFESIASTLLTIHLILAIVLVVSLIASYYFVVFQVKKDASKFKTFRLASLIGMLLYFSTWFLGIAIYPVFKVNVMVVDFDISLPILAGLFEIKEHVGGIAVVPAIAVILLHVFFDLSDRENQPKFKLALQLQTFVTFATLFKMIMGFVFVAVHSI</sequence>
<protein>
    <submittedName>
        <fullName evidence="2">Uncharacterized protein</fullName>
    </submittedName>
</protein>
<dbReference type="AlphaFoldDB" id="X1HI80"/>
<feature type="transmembrane region" description="Helical" evidence="1">
    <location>
        <begin position="137"/>
        <end position="155"/>
    </location>
</feature>
<feature type="transmembrane region" description="Helical" evidence="1">
    <location>
        <begin position="12"/>
        <end position="36"/>
    </location>
</feature>
<dbReference type="EMBL" id="BARU01032335">
    <property type="protein sequence ID" value="GAH69866.1"/>
    <property type="molecule type" value="Genomic_DNA"/>
</dbReference>
<feature type="transmembrane region" description="Helical" evidence="1">
    <location>
        <begin position="99"/>
        <end position="117"/>
    </location>
</feature>
<evidence type="ECO:0000256" key="1">
    <source>
        <dbReference type="SAM" id="Phobius"/>
    </source>
</evidence>
<keyword evidence="1" id="KW-0812">Transmembrane</keyword>
<feature type="transmembrane region" description="Helical" evidence="1">
    <location>
        <begin position="48"/>
        <end position="69"/>
    </location>
</feature>